<evidence type="ECO:0000313" key="1">
    <source>
        <dbReference type="EMBL" id="QEG16179.1"/>
    </source>
</evidence>
<protein>
    <submittedName>
        <fullName evidence="1">Uncharacterized protein</fullName>
    </submittedName>
</protein>
<dbReference type="RefSeq" id="WP_002648751.1">
    <property type="nucleotide sequence ID" value="NZ_CP042910.1"/>
</dbReference>
<accession>A0ABX5YKE8</accession>
<evidence type="ECO:0000313" key="2">
    <source>
        <dbReference type="Proteomes" id="UP000322887"/>
    </source>
</evidence>
<proteinExistence type="predicted"/>
<name>A0ABX5YKE8_9PLAN</name>
<dbReference type="EMBL" id="CP042910">
    <property type="protein sequence ID" value="QEG16179.1"/>
    <property type="molecule type" value="Genomic_DNA"/>
</dbReference>
<dbReference type="Proteomes" id="UP000322887">
    <property type="component" value="Chromosome"/>
</dbReference>
<keyword evidence="2" id="KW-1185">Reference proteome</keyword>
<organism evidence="1 2">
    <name type="scientific">Gimesia maris</name>
    <dbReference type="NCBI Taxonomy" id="122"/>
    <lineage>
        <taxon>Bacteria</taxon>
        <taxon>Pseudomonadati</taxon>
        <taxon>Planctomycetota</taxon>
        <taxon>Planctomycetia</taxon>
        <taxon>Planctomycetales</taxon>
        <taxon>Planctomycetaceae</taxon>
        <taxon>Gimesia</taxon>
    </lineage>
</organism>
<reference evidence="1 2" key="1">
    <citation type="submission" date="2019-08" db="EMBL/GenBank/DDBJ databases">
        <title>Deep-cultivation of Planctomycetes and their phenomic and genomic characterization uncovers novel biology.</title>
        <authorList>
            <person name="Wiegand S."/>
            <person name="Jogler M."/>
            <person name="Boedeker C."/>
            <person name="Pinto D."/>
            <person name="Vollmers J."/>
            <person name="Rivas-Marin E."/>
            <person name="Kohn T."/>
            <person name="Peeters S.H."/>
            <person name="Heuer A."/>
            <person name="Rast P."/>
            <person name="Oberbeckmann S."/>
            <person name="Bunk B."/>
            <person name="Jeske O."/>
            <person name="Meyerdierks A."/>
            <person name="Storesund J.E."/>
            <person name="Kallscheuer N."/>
            <person name="Luecker S."/>
            <person name="Lage O.M."/>
            <person name="Pohl T."/>
            <person name="Merkel B.J."/>
            <person name="Hornburger P."/>
            <person name="Mueller R.-W."/>
            <person name="Bruemmer F."/>
            <person name="Labrenz M."/>
            <person name="Spormann A.M."/>
            <person name="Op den Camp H."/>
            <person name="Overmann J."/>
            <person name="Amann R."/>
            <person name="Jetten M.S.M."/>
            <person name="Mascher T."/>
            <person name="Medema M.H."/>
            <person name="Devos D.P."/>
            <person name="Kaster A.-K."/>
            <person name="Ovreas L."/>
            <person name="Rohde M."/>
            <person name="Galperin M.Y."/>
            <person name="Jogler C."/>
        </authorList>
    </citation>
    <scope>NUCLEOTIDE SEQUENCE [LARGE SCALE GENOMIC DNA]</scope>
    <source>
        <strain evidence="1 2">DSM 8797</strain>
    </source>
</reference>
<gene>
    <name evidence="1" type="ORF">GmarT_20400</name>
</gene>
<dbReference type="GeneID" id="98646635"/>
<sequence>MDELTARIGKGLSDQLDGFKFVKSRWQLLKSTAEGWQAIEIAVLPTSQQGTAKLAAHGQVRLDRIEETYIPFHPYLSRTEAKTHATVTINCDSLLVDCPVVHEFRTDDQSIDMFIVDFANAIKAHVLPWLDQYSNENAVFVGLIDDDPMRWITSDRLVRYPVLLAVLANRNQWSEFDRIAQEFANYCDLLHAQVYKPLADALISGLKKTRK</sequence>